<comment type="caution">
    <text evidence="11">The sequence shown here is derived from an EMBL/GenBank/DDBJ whole genome shotgun (WGS) entry which is preliminary data.</text>
</comment>
<evidence type="ECO:0000256" key="5">
    <source>
        <dbReference type="ARBA" id="ARBA00022927"/>
    </source>
</evidence>
<dbReference type="PANTHER" id="PTHR15959:SF0">
    <property type="entry name" value="SYNTAXIN-18"/>
    <property type="match status" value="1"/>
</dbReference>
<keyword evidence="12" id="KW-1185">Reference proteome</keyword>
<evidence type="ECO:0000256" key="10">
    <source>
        <dbReference type="SAM" id="Phobius"/>
    </source>
</evidence>
<evidence type="ECO:0000313" key="12">
    <source>
        <dbReference type="Proteomes" id="UP001300502"/>
    </source>
</evidence>
<evidence type="ECO:0000256" key="8">
    <source>
        <dbReference type="ARBA" id="ARBA00023136"/>
    </source>
</evidence>
<reference evidence="11 12" key="1">
    <citation type="submission" date="2022-07" db="EMBL/GenBank/DDBJ databases">
        <title>Genome-wide signatures of adaptation to extreme environments.</title>
        <authorList>
            <person name="Cho C.H."/>
            <person name="Yoon H.S."/>
        </authorList>
    </citation>
    <scope>NUCLEOTIDE SEQUENCE [LARGE SCALE GENOMIC DNA]</scope>
    <source>
        <strain evidence="11 12">108.79 E11</strain>
    </source>
</reference>
<evidence type="ECO:0008006" key="13">
    <source>
        <dbReference type="Google" id="ProtNLM"/>
    </source>
</evidence>
<proteinExistence type="inferred from homology"/>
<organism evidence="11 12">
    <name type="scientific">Galdieria yellowstonensis</name>
    <dbReference type="NCBI Taxonomy" id="3028027"/>
    <lineage>
        <taxon>Eukaryota</taxon>
        <taxon>Rhodophyta</taxon>
        <taxon>Bangiophyceae</taxon>
        <taxon>Galdieriales</taxon>
        <taxon>Galdieriaceae</taxon>
        <taxon>Galdieria</taxon>
    </lineage>
</organism>
<evidence type="ECO:0000256" key="1">
    <source>
        <dbReference type="ARBA" id="ARBA00004211"/>
    </source>
</evidence>
<evidence type="ECO:0000256" key="9">
    <source>
        <dbReference type="SAM" id="MobiDB-lite"/>
    </source>
</evidence>
<keyword evidence="3" id="KW-0813">Transport</keyword>
<dbReference type="PANTHER" id="PTHR15959">
    <property type="entry name" value="SYNTAXIN-18"/>
    <property type="match status" value="1"/>
</dbReference>
<comment type="subcellular location">
    <subcellularLocation>
        <location evidence="1">Membrane</location>
        <topology evidence="1">Single-pass type IV membrane protein</topology>
    </subcellularLocation>
</comment>
<protein>
    <recommendedName>
        <fullName evidence="13">Syntaxin 18</fullName>
    </recommendedName>
</protein>
<dbReference type="GO" id="GO:0015031">
    <property type="term" value="P:protein transport"/>
    <property type="evidence" value="ECO:0007669"/>
    <property type="project" value="UniProtKB-KW"/>
</dbReference>
<dbReference type="SUPFAM" id="SSF58038">
    <property type="entry name" value="SNARE fusion complex"/>
    <property type="match status" value="1"/>
</dbReference>
<dbReference type="Gene3D" id="1.20.5.110">
    <property type="match status" value="1"/>
</dbReference>
<evidence type="ECO:0000256" key="4">
    <source>
        <dbReference type="ARBA" id="ARBA00022692"/>
    </source>
</evidence>
<evidence type="ECO:0000256" key="6">
    <source>
        <dbReference type="ARBA" id="ARBA00022989"/>
    </source>
</evidence>
<evidence type="ECO:0000256" key="2">
    <source>
        <dbReference type="ARBA" id="ARBA00009063"/>
    </source>
</evidence>
<dbReference type="AlphaFoldDB" id="A0AAV9I9R0"/>
<keyword evidence="8 10" id="KW-0472">Membrane</keyword>
<evidence type="ECO:0000256" key="7">
    <source>
        <dbReference type="ARBA" id="ARBA00023054"/>
    </source>
</evidence>
<evidence type="ECO:0000313" key="11">
    <source>
        <dbReference type="EMBL" id="KAK4524041.1"/>
    </source>
</evidence>
<dbReference type="GO" id="GO:0005783">
    <property type="term" value="C:endoplasmic reticulum"/>
    <property type="evidence" value="ECO:0007669"/>
    <property type="project" value="TreeGrafter"/>
</dbReference>
<keyword evidence="7" id="KW-0175">Coiled coil</keyword>
<keyword evidence="6 10" id="KW-1133">Transmembrane helix</keyword>
<evidence type="ECO:0000256" key="3">
    <source>
        <dbReference type="ARBA" id="ARBA00022448"/>
    </source>
</evidence>
<feature type="region of interest" description="Disordered" evidence="9">
    <location>
        <begin position="156"/>
        <end position="187"/>
    </location>
</feature>
<accession>A0AAV9I9R0</accession>
<comment type="similarity">
    <text evidence="2">Belongs to the syntaxin family.</text>
</comment>
<name>A0AAV9I9R0_9RHOD</name>
<dbReference type="GO" id="GO:0006890">
    <property type="term" value="P:retrograde vesicle-mediated transport, Golgi to endoplasmic reticulum"/>
    <property type="evidence" value="ECO:0007669"/>
    <property type="project" value="TreeGrafter"/>
</dbReference>
<feature type="transmembrane region" description="Helical" evidence="10">
    <location>
        <begin position="277"/>
        <end position="298"/>
    </location>
</feature>
<dbReference type="GO" id="GO:0031201">
    <property type="term" value="C:SNARE complex"/>
    <property type="evidence" value="ECO:0007669"/>
    <property type="project" value="TreeGrafter"/>
</dbReference>
<dbReference type="Proteomes" id="UP001300502">
    <property type="component" value="Unassembled WGS sequence"/>
</dbReference>
<gene>
    <name evidence="11" type="ORF">GAYE_SCF01G1940</name>
</gene>
<keyword evidence="5" id="KW-0653">Protein transport</keyword>
<feature type="compositionally biased region" description="Low complexity" evidence="9">
    <location>
        <begin position="162"/>
        <end position="175"/>
    </location>
</feature>
<keyword evidence="4 10" id="KW-0812">Transmembrane</keyword>
<sequence length="299" mass="34615">MDRTLEFLHTAKKLGYLEENTTLGNQRKSPLDEFTALALEIRRKMDTTKDYLSSKRRKYLMFSMGSLVMSDKERDAFEAFVSNNLKECFTLLMQLKNLVGTETHQLVDAKEYSLRAYRLGVISSLMEQLRSVEEDFSTLRVERVVNVSTSGDSKLYKEGTTSNVNNNSNMMQSSNGDSWQSDSWEDGTKRRSQDRKQLLLEGENETLLVELMETLEQVKTVEKQAVEIAALNQVLSTKLSEQAEEIESLYHDALYSLENVQKGNKELKRWSKRSSSWNFYWIFCILVATFSLLFLHWIS</sequence>
<dbReference type="EMBL" id="JANCYU010000021">
    <property type="protein sequence ID" value="KAK4524041.1"/>
    <property type="molecule type" value="Genomic_DNA"/>
</dbReference>